<dbReference type="Gene3D" id="3.30.2090.10">
    <property type="entry name" value="Multidrug efflux transporter AcrB TolC docking domain, DN and DC subdomains"/>
    <property type="match status" value="1"/>
</dbReference>
<dbReference type="Gene3D" id="3.30.70.1430">
    <property type="entry name" value="Multidrug efflux transporter AcrB pore domain"/>
    <property type="match status" value="2"/>
</dbReference>
<name>A0A662D792_UNCAE</name>
<dbReference type="SUPFAM" id="SSF82714">
    <property type="entry name" value="Multidrug efflux transporter AcrB TolC docking domain, DN and DC subdomains"/>
    <property type="match status" value="1"/>
</dbReference>
<feature type="transmembrane region" description="Helical" evidence="1">
    <location>
        <begin position="428"/>
        <end position="448"/>
    </location>
</feature>
<dbReference type="Proteomes" id="UP000280417">
    <property type="component" value="Unassembled WGS sequence"/>
</dbReference>
<accession>A0A662D792</accession>
<feature type="transmembrane region" description="Helical" evidence="1">
    <location>
        <begin position="525"/>
        <end position="544"/>
    </location>
</feature>
<feature type="transmembrane region" description="Helical" evidence="1">
    <location>
        <begin position="357"/>
        <end position="377"/>
    </location>
</feature>
<feature type="non-terminal residue" evidence="2">
    <location>
        <position position="580"/>
    </location>
</feature>
<dbReference type="GO" id="GO:0005886">
    <property type="term" value="C:plasma membrane"/>
    <property type="evidence" value="ECO:0007669"/>
    <property type="project" value="TreeGrafter"/>
</dbReference>
<evidence type="ECO:0000256" key="1">
    <source>
        <dbReference type="SAM" id="Phobius"/>
    </source>
</evidence>
<dbReference type="SUPFAM" id="SSF82866">
    <property type="entry name" value="Multidrug efflux transporter AcrB transmembrane domain"/>
    <property type="match status" value="1"/>
</dbReference>
<dbReference type="Gene3D" id="1.20.1640.10">
    <property type="entry name" value="Multidrug efflux transporter AcrB transmembrane domain"/>
    <property type="match status" value="2"/>
</dbReference>
<keyword evidence="1" id="KW-0812">Transmembrane</keyword>
<dbReference type="InterPro" id="IPR027463">
    <property type="entry name" value="AcrB_DN_DC_subdom"/>
</dbReference>
<feature type="transmembrane region" description="Helical" evidence="1">
    <location>
        <begin position="331"/>
        <end position="350"/>
    </location>
</feature>
<gene>
    <name evidence="2" type="ORF">DRJ04_09690</name>
</gene>
<dbReference type="PRINTS" id="PR00702">
    <property type="entry name" value="ACRIFLAVINRP"/>
</dbReference>
<proteinExistence type="predicted"/>
<dbReference type="AlphaFoldDB" id="A0A662D792"/>
<feature type="transmembrane region" description="Helical" evidence="1">
    <location>
        <begin position="12"/>
        <end position="32"/>
    </location>
</feature>
<evidence type="ECO:0000313" key="3">
    <source>
        <dbReference type="Proteomes" id="UP000280417"/>
    </source>
</evidence>
<dbReference type="PANTHER" id="PTHR32063">
    <property type="match status" value="1"/>
</dbReference>
<dbReference type="EMBL" id="QMQA01000354">
    <property type="protein sequence ID" value="RLE09692.1"/>
    <property type="molecule type" value="Genomic_DNA"/>
</dbReference>
<keyword evidence="1" id="KW-1133">Transmembrane helix</keyword>
<organism evidence="2 3">
    <name type="scientific">Aerophobetes bacterium</name>
    <dbReference type="NCBI Taxonomy" id="2030807"/>
    <lineage>
        <taxon>Bacteria</taxon>
        <taxon>Candidatus Aerophobota</taxon>
    </lineage>
</organism>
<dbReference type="GO" id="GO:0042910">
    <property type="term" value="F:xenobiotic transmembrane transporter activity"/>
    <property type="evidence" value="ECO:0007669"/>
    <property type="project" value="TreeGrafter"/>
</dbReference>
<protein>
    <submittedName>
        <fullName evidence="2">AcrB/AcrD/AcrF family protein</fullName>
    </submittedName>
</protein>
<dbReference type="SUPFAM" id="SSF82693">
    <property type="entry name" value="Multidrug efflux transporter AcrB pore domain, PN1, PN2, PC1 and PC2 subdomains"/>
    <property type="match status" value="2"/>
</dbReference>
<reference evidence="2 3" key="1">
    <citation type="submission" date="2018-06" db="EMBL/GenBank/DDBJ databases">
        <title>Extensive metabolic versatility and redundancy in microbially diverse, dynamic hydrothermal sediments.</title>
        <authorList>
            <person name="Dombrowski N."/>
            <person name="Teske A."/>
            <person name="Baker B.J."/>
        </authorList>
    </citation>
    <scope>NUCLEOTIDE SEQUENCE [LARGE SCALE GENOMIC DNA]</scope>
    <source>
        <strain evidence="2">B3_G15</strain>
    </source>
</reference>
<sequence>MSLSSLSVKRPVTFLMLFIGLVGIGVVALVGLKMDLFPQLELPMVVVITRYSGTSPEDIESLITRPIEEAIATVENLDTLTSQSREGVSLVMAEFTWGTDMDVAERHVRESVDLVKSFLPEEAEEPLIFKLDPTLMPIMGISVSGEKSLAELRRIAEDEIEPRLERIEGVASADTSGGEVREIQVQVDRERLASRMITLGQLMETIRKENVVVPAGTIEEGKTEYTIRTLGEYTSVEQIAGTVITYQNGVPIYVKDVADVVDGTQDKRQITRINGRPAVVITVRRASGANTVEVTDRILSQLKKIEDSVKGVKLSVVYQEAKIIKQSMSNLFNTVILAVVLCGAVLLIFLRNFRSTVVVLISIPTSIIATFIAMNLFGVTMNIVSMGGLALGVGLFVDNSIVVLESIFRHREKGEPADQGAIIGSSEVATAITASTLTTICVFFPIVFIPGIAGQLFRDMALTVVFSLLISLFVALSLVPLISSRILHLSSRNRGLASSFGHLIEKVTHIYGKMLTWCLTHRKKVLVITGALFLVSMFVLFRWVGLSFIPEMDTGSIYMSIKREAGTKLEETDKTFQKAE</sequence>
<dbReference type="InterPro" id="IPR001036">
    <property type="entry name" value="Acrflvin-R"/>
</dbReference>
<feature type="transmembrane region" description="Helical" evidence="1">
    <location>
        <begin position="460"/>
        <end position="482"/>
    </location>
</feature>
<dbReference type="Gene3D" id="3.30.70.1320">
    <property type="entry name" value="Multidrug efflux transporter AcrB pore domain like"/>
    <property type="match status" value="1"/>
</dbReference>
<comment type="caution">
    <text evidence="2">The sequence shown here is derived from an EMBL/GenBank/DDBJ whole genome shotgun (WGS) entry which is preliminary data.</text>
</comment>
<dbReference type="PANTHER" id="PTHR32063:SF0">
    <property type="entry name" value="SWARMING MOTILITY PROTEIN SWRC"/>
    <property type="match status" value="1"/>
</dbReference>
<dbReference type="Pfam" id="PF00873">
    <property type="entry name" value="ACR_tran"/>
    <property type="match status" value="1"/>
</dbReference>
<keyword evidence="1" id="KW-0472">Membrane</keyword>
<evidence type="ECO:0000313" key="2">
    <source>
        <dbReference type="EMBL" id="RLE09692.1"/>
    </source>
</evidence>
<feature type="transmembrane region" description="Helical" evidence="1">
    <location>
        <begin position="383"/>
        <end position="408"/>
    </location>
</feature>